<dbReference type="PRINTS" id="PR00080">
    <property type="entry name" value="SDRFAMILY"/>
</dbReference>
<dbReference type="AlphaFoldDB" id="A0A545TVF0"/>
<dbReference type="CDD" id="cd05233">
    <property type="entry name" value="SDR_c"/>
    <property type="match status" value="1"/>
</dbReference>
<sequence>MKQTQPVLAGKHAVVTGGGTGIGAAIVAALAQAGARVSLMGRTLATLETGASGLDEARAIAVDVTDSDSVATAFQQARDTFGAVDILINNAGQALTAPAHKTDDRQWRQMLAVNLDGVFFCCREVLPAMRQAKRGRIVTVASTAAVKGYGYVSAYCAAKHGALGLTRALALENAGHNITVNAVCPGYTETALVHDAIKTIVEKTGRSEAQALEELTRSNPQGRLVLPEEVANAVLWLCAPGAEAITGQAVAVAGGEVM</sequence>
<evidence type="ECO:0000256" key="2">
    <source>
        <dbReference type="RuleBase" id="RU000363"/>
    </source>
</evidence>
<accession>A0A545TVF0</accession>
<dbReference type="SMART" id="SM00822">
    <property type="entry name" value="PKS_KR"/>
    <property type="match status" value="1"/>
</dbReference>
<evidence type="ECO:0000313" key="5">
    <source>
        <dbReference type="Proteomes" id="UP000319732"/>
    </source>
</evidence>
<name>A0A545TVF0_9GAMM</name>
<dbReference type="Pfam" id="PF00106">
    <property type="entry name" value="adh_short"/>
    <property type="match status" value="1"/>
</dbReference>
<dbReference type="FunFam" id="3.40.50.720:FF:000084">
    <property type="entry name" value="Short-chain dehydrogenase reductase"/>
    <property type="match status" value="1"/>
</dbReference>
<dbReference type="RefSeq" id="WP_142903860.1">
    <property type="nucleotide sequence ID" value="NZ_ML660091.1"/>
</dbReference>
<evidence type="ECO:0000259" key="3">
    <source>
        <dbReference type="SMART" id="SM00822"/>
    </source>
</evidence>
<organism evidence="4 5">
    <name type="scientific">Exilibacterium tricleocarpae</name>
    <dbReference type="NCBI Taxonomy" id="2591008"/>
    <lineage>
        <taxon>Bacteria</taxon>
        <taxon>Pseudomonadati</taxon>
        <taxon>Pseudomonadota</taxon>
        <taxon>Gammaproteobacteria</taxon>
        <taxon>Cellvibrionales</taxon>
        <taxon>Cellvibrionaceae</taxon>
        <taxon>Exilibacterium</taxon>
    </lineage>
</organism>
<keyword evidence="5" id="KW-1185">Reference proteome</keyword>
<dbReference type="InterPro" id="IPR057326">
    <property type="entry name" value="KR_dom"/>
</dbReference>
<dbReference type="EMBL" id="VHSG01000008">
    <property type="protein sequence ID" value="TQV81199.1"/>
    <property type="molecule type" value="Genomic_DNA"/>
</dbReference>
<dbReference type="PANTHER" id="PTHR42879:SF2">
    <property type="entry name" value="3-OXOACYL-[ACYL-CARRIER-PROTEIN] REDUCTASE FABG"/>
    <property type="match status" value="1"/>
</dbReference>
<dbReference type="InterPro" id="IPR020904">
    <property type="entry name" value="Sc_DH/Rdtase_CS"/>
</dbReference>
<comment type="caution">
    <text evidence="4">The sequence shown here is derived from an EMBL/GenBank/DDBJ whole genome shotgun (WGS) entry which is preliminary data.</text>
</comment>
<dbReference type="PANTHER" id="PTHR42879">
    <property type="entry name" value="3-OXOACYL-(ACYL-CARRIER-PROTEIN) REDUCTASE"/>
    <property type="match status" value="1"/>
</dbReference>
<dbReference type="InterPro" id="IPR036291">
    <property type="entry name" value="NAD(P)-bd_dom_sf"/>
</dbReference>
<dbReference type="GO" id="GO:0032787">
    <property type="term" value="P:monocarboxylic acid metabolic process"/>
    <property type="evidence" value="ECO:0007669"/>
    <property type="project" value="UniProtKB-ARBA"/>
</dbReference>
<dbReference type="Gene3D" id="3.40.50.720">
    <property type="entry name" value="NAD(P)-binding Rossmann-like Domain"/>
    <property type="match status" value="1"/>
</dbReference>
<dbReference type="PRINTS" id="PR00081">
    <property type="entry name" value="GDHRDH"/>
</dbReference>
<dbReference type="OrthoDB" id="9804774at2"/>
<gene>
    <name evidence="4" type="ORF">FKG94_08825</name>
</gene>
<evidence type="ECO:0000256" key="1">
    <source>
        <dbReference type="ARBA" id="ARBA00006484"/>
    </source>
</evidence>
<comment type="similarity">
    <text evidence="1 2">Belongs to the short-chain dehydrogenases/reductases (SDR) family.</text>
</comment>
<proteinExistence type="inferred from homology"/>
<dbReference type="PROSITE" id="PS00061">
    <property type="entry name" value="ADH_SHORT"/>
    <property type="match status" value="1"/>
</dbReference>
<dbReference type="SUPFAM" id="SSF51735">
    <property type="entry name" value="NAD(P)-binding Rossmann-fold domains"/>
    <property type="match status" value="1"/>
</dbReference>
<dbReference type="InterPro" id="IPR050259">
    <property type="entry name" value="SDR"/>
</dbReference>
<evidence type="ECO:0000313" key="4">
    <source>
        <dbReference type="EMBL" id="TQV81199.1"/>
    </source>
</evidence>
<reference evidence="4 5" key="1">
    <citation type="submission" date="2019-06" db="EMBL/GenBank/DDBJ databases">
        <title>Whole genome sequence for Cellvibrionaceae sp. R142.</title>
        <authorList>
            <person name="Wang G."/>
        </authorList>
    </citation>
    <scope>NUCLEOTIDE SEQUENCE [LARGE SCALE GENOMIC DNA]</scope>
    <source>
        <strain evidence="4 5">R142</strain>
    </source>
</reference>
<feature type="domain" description="Ketoreductase" evidence="3">
    <location>
        <begin position="11"/>
        <end position="177"/>
    </location>
</feature>
<dbReference type="Proteomes" id="UP000319732">
    <property type="component" value="Unassembled WGS sequence"/>
</dbReference>
<dbReference type="InterPro" id="IPR002347">
    <property type="entry name" value="SDR_fam"/>
</dbReference>
<protein>
    <submittedName>
        <fullName evidence="4">SDR family oxidoreductase</fullName>
    </submittedName>
</protein>